<gene>
    <name evidence="1" type="ORF">QFC20_005957</name>
</gene>
<organism evidence="1 2">
    <name type="scientific">Naganishia adeliensis</name>
    <dbReference type="NCBI Taxonomy" id="92952"/>
    <lineage>
        <taxon>Eukaryota</taxon>
        <taxon>Fungi</taxon>
        <taxon>Dikarya</taxon>
        <taxon>Basidiomycota</taxon>
        <taxon>Agaricomycotina</taxon>
        <taxon>Tremellomycetes</taxon>
        <taxon>Filobasidiales</taxon>
        <taxon>Filobasidiaceae</taxon>
        <taxon>Naganishia</taxon>
    </lineage>
</organism>
<protein>
    <submittedName>
        <fullName evidence="1">Uncharacterized protein</fullName>
    </submittedName>
</protein>
<keyword evidence="2" id="KW-1185">Reference proteome</keyword>
<proteinExistence type="predicted"/>
<accession>A0ACC2VGE9</accession>
<comment type="caution">
    <text evidence="1">The sequence shown here is derived from an EMBL/GenBank/DDBJ whole genome shotgun (WGS) entry which is preliminary data.</text>
</comment>
<reference evidence="1" key="1">
    <citation type="submission" date="2023-04" db="EMBL/GenBank/DDBJ databases">
        <title>Draft Genome sequencing of Naganishia species isolated from polar environments using Oxford Nanopore Technology.</title>
        <authorList>
            <person name="Leo P."/>
            <person name="Venkateswaran K."/>
        </authorList>
    </citation>
    <scope>NUCLEOTIDE SEQUENCE</scope>
    <source>
        <strain evidence="1">MNA-CCFEE 5262</strain>
    </source>
</reference>
<dbReference type="EMBL" id="JASBWS010000093">
    <property type="protein sequence ID" value="KAJ9098438.1"/>
    <property type="molecule type" value="Genomic_DNA"/>
</dbReference>
<dbReference type="Proteomes" id="UP001230649">
    <property type="component" value="Unassembled WGS sequence"/>
</dbReference>
<sequence length="530" mass="58200">MPHKHEVLEQSSSKLDTTSAISQLGITVRLHLPPFKQTNPNPLSQIPRTLLLAHLAILLRPTREPSTFESLLAEIITRIAEVATDRFTYEQEQASKAKNAAPGSGEGDVVVVVGRMGRGLPRKVAVMRLSSTGSQNAPLDIDNLRHAFGLYPVLRDLWIDWSLTNAAPSPSFPLLPLPPAKGVPPPERILEGLKSITLNISDRKARQHALPKDGTSPQPLMVQHLGQLLPIVAVPSLEELDIRMHFQETSISIRKALKQTAEKLKGVKLEKLKRLGLSLDFELDFKKEISGGWLSGLGKILTLAPRISPALTDIEITIFIKVHSSKVFTLSPTTDEVSLVGLIPTREQVIDALKQLADAQGREKMLPFTVQIMAETSLLPMTTCFMLLEYIPATYGIDSAKRQTLPERMLDIPEALAKRESKIVKEALGNGDELRFAVNHVAVEELYGDVLASETVRRAGIHVPGDARTDDEDPEWEDVDEGGDGLSLPLPMGMGMPLRMPMPFDLGVEDMPPELEMMLSSMMMAAMAGP</sequence>
<evidence type="ECO:0000313" key="1">
    <source>
        <dbReference type="EMBL" id="KAJ9098438.1"/>
    </source>
</evidence>
<name>A0ACC2VGE9_9TREE</name>
<evidence type="ECO:0000313" key="2">
    <source>
        <dbReference type="Proteomes" id="UP001230649"/>
    </source>
</evidence>